<dbReference type="AlphaFoldDB" id="A0A9D5Q6A5"/>
<dbReference type="GO" id="GO:0047429">
    <property type="term" value="F:nucleoside triphosphate diphosphatase activity"/>
    <property type="evidence" value="ECO:0007669"/>
    <property type="project" value="UniProtKB-EC"/>
</dbReference>
<name>A0A9D5Q6A5_9BACT</name>
<feature type="domain" description="NTP pyrophosphohydrolase MazG-like" evidence="1">
    <location>
        <begin position="34"/>
        <end position="107"/>
    </location>
</feature>
<dbReference type="GO" id="GO:0046061">
    <property type="term" value="P:dATP catabolic process"/>
    <property type="evidence" value="ECO:0007669"/>
    <property type="project" value="TreeGrafter"/>
</dbReference>
<evidence type="ECO:0000313" key="3">
    <source>
        <dbReference type="Proteomes" id="UP000649604"/>
    </source>
</evidence>
<dbReference type="Pfam" id="PF03819">
    <property type="entry name" value="MazG"/>
    <property type="match status" value="2"/>
</dbReference>
<dbReference type="EC" id="3.6.1.9" evidence="2"/>
<dbReference type="CDD" id="cd11528">
    <property type="entry name" value="NTP-PPase_MazG_Nterm"/>
    <property type="match status" value="1"/>
</dbReference>
<gene>
    <name evidence="2" type="primary">mazG</name>
    <name evidence="2" type="ORF">GF339_10790</name>
</gene>
<dbReference type="GO" id="GO:0006950">
    <property type="term" value="P:response to stress"/>
    <property type="evidence" value="ECO:0007669"/>
    <property type="project" value="UniProtKB-ARBA"/>
</dbReference>
<evidence type="ECO:0000259" key="1">
    <source>
        <dbReference type="Pfam" id="PF03819"/>
    </source>
</evidence>
<proteinExistence type="predicted"/>
<dbReference type="FunFam" id="1.10.287.1080:FF:000003">
    <property type="entry name" value="Nucleoside triphosphate pyrophosphohydrolase"/>
    <property type="match status" value="1"/>
</dbReference>
<dbReference type="EMBL" id="WJJP01000348">
    <property type="protein sequence ID" value="MBD3325062.1"/>
    <property type="molecule type" value="Genomic_DNA"/>
</dbReference>
<dbReference type="NCBIfam" id="TIGR00444">
    <property type="entry name" value="mazG"/>
    <property type="match status" value="1"/>
</dbReference>
<feature type="domain" description="NTP pyrophosphohydrolase MazG-like" evidence="1">
    <location>
        <begin position="170"/>
        <end position="231"/>
    </location>
</feature>
<dbReference type="Gene3D" id="1.10.287.1080">
    <property type="entry name" value="MazG-like"/>
    <property type="match status" value="2"/>
</dbReference>
<dbReference type="GO" id="GO:0006203">
    <property type="term" value="P:dGTP catabolic process"/>
    <property type="evidence" value="ECO:0007669"/>
    <property type="project" value="TreeGrafter"/>
</dbReference>
<dbReference type="FunFam" id="1.10.287.1080:FF:000001">
    <property type="entry name" value="Nucleoside triphosphate pyrophosphohydrolase"/>
    <property type="match status" value="1"/>
</dbReference>
<keyword evidence="2" id="KW-0378">Hydrolase</keyword>
<dbReference type="PANTHER" id="PTHR30522:SF0">
    <property type="entry name" value="NUCLEOSIDE TRIPHOSPHATE PYROPHOSPHOHYDROLASE"/>
    <property type="match status" value="1"/>
</dbReference>
<dbReference type="SUPFAM" id="SSF101386">
    <property type="entry name" value="all-alpha NTP pyrophosphatases"/>
    <property type="match status" value="2"/>
</dbReference>
<dbReference type="GO" id="GO:0046052">
    <property type="term" value="P:UTP catabolic process"/>
    <property type="evidence" value="ECO:0007669"/>
    <property type="project" value="TreeGrafter"/>
</dbReference>
<dbReference type="Proteomes" id="UP000649604">
    <property type="component" value="Unassembled WGS sequence"/>
</dbReference>
<organism evidence="2 3">
    <name type="scientific">candidate division KSB3 bacterium</name>
    <dbReference type="NCBI Taxonomy" id="2044937"/>
    <lineage>
        <taxon>Bacteria</taxon>
        <taxon>candidate division KSB3</taxon>
    </lineage>
</organism>
<sequence>MNDTQREHPITLEDLVALMATLRSEHGCPWDRKQTKDSIKPYILEETYEVVEAVEERHPQKICEELGDLLFQIVFYAQLLKEDDELDMYDIIQTVYAKMIRRHPHVFGETTVKDAAEVLVNWEQIKQTEKHNVERTSILDGVPKDLPSLLRAHRIQSKASNVGFEWEDFQQVLNKLDEEFAELREAYTHGDIEEIEDEFGDMLFVLVSISRFLQVNPDDALRKAIAKFTRRFQYIEQQMAAHHTDWQEMSGAEMDALWKESKTVV</sequence>
<dbReference type="GO" id="GO:0046081">
    <property type="term" value="P:dUTP catabolic process"/>
    <property type="evidence" value="ECO:0007669"/>
    <property type="project" value="TreeGrafter"/>
</dbReference>
<dbReference type="GO" id="GO:0046047">
    <property type="term" value="P:TTP catabolic process"/>
    <property type="evidence" value="ECO:0007669"/>
    <property type="project" value="TreeGrafter"/>
</dbReference>
<dbReference type="InterPro" id="IPR011551">
    <property type="entry name" value="NTP_PyrPHydrolase_MazG"/>
</dbReference>
<dbReference type="InterPro" id="IPR004518">
    <property type="entry name" value="MazG-like_dom"/>
</dbReference>
<dbReference type="GO" id="GO:0046076">
    <property type="term" value="P:dTTP catabolic process"/>
    <property type="evidence" value="ECO:0007669"/>
    <property type="project" value="TreeGrafter"/>
</dbReference>
<protein>
    <submittedName>
        <fullName evidence="2">Nucleoside triphosphate pyrophosphohydrolase</fullName>
        <ecNumber evidence="2">3.6.1.9</ecNumber>
    </submittedName>
</protein>
<dbReference type="CDD" id="cd11529">
    <property type="entry name" value="NTP-PPase_MazG_Cterm"/>
    <property type="match status" value="1"/>
</dbReference>
<dbReference type="InterPro" id="IPR048015">
    <property type="entry name" value="NTP-PPase_MazG-like_N"/>
</dbReference>
<dbReference type="PANTHER" id="PTHR30522">
    <property type="entry name" value="NUCLEOSIDE TRIPHOSPHATE PYROPHOSPHOHYDROLASE"/>
    <property type="match status" value="1"/>
</dbReference>
<evidence type="ECO:0000313" key="2">
    <source>
        <dbReference type="EMBL" id="MBD3325062.1"/>
    </source>
</evidence>
<reference evidence="2" key="1">
    <citation type="submission" date="2019-11" db="EMBL/GenBank/DDBJ databases">
        <title>Microbial mats filling the niche in hypersaline microbial mats.</title>
        <authorList>
            <person name="Wong H.L."/>
            <person name="Macleod F.I."/>
            <person name="White R.A. III"/>
            <person name="Burns B.P."/>
        </authorList>
    </citation>
    <scope>NUCLEOTIDE SEQUENCE</scope>
    <source>
        <strain evidence="2">Rbin_158</strain>
    </source>
</reference>
<dbReference type="NCBIfam" id="NF007113">
    <property type="entry name" value="PRK09562.1"/>
    <property type="match status" value="1"/>
</dbReference>
<accession>A0A9D5Q6A5</accession>
<dbReference type="InterPro" id="IPR048011">
    <property type="entry name" value="NTP-PPase_MazG-like_C"/>
</dbReference>
<comment type="caution">
    <text evidence="2">The sequence shown here is derived from an EMBL/GenBank/DDBJ whole genome shotgun (WGS) entry which is preliminary data.</text>
</comment>